<dbReference type="SMART" id="SM00342">
    <property type="entry name" value="HTH_ARAC"/>
    <property type="match status" value="1"/>
</dbReference>
<keyword evidence="2" id="KW-0238">DNA-binding</keyword>
<dbReference type="PANTHER" id="PTHR43280:SF28">
    <property type="entry name" value="HTH-TYPE TRANSCRIPTIONAL ACTIVATOR RHAS"/>
    <property type="match status" value="1"/>
</dbReference>
<protein>
    <submittedName>
        <fullName evidence="5">Transcriptional regulator, AraC family</fullName>
    </submittedName>
</protein>
<sequence length="291" mass="33472">MDNTDFKSTFSLLNADYVQLNKNWNYKNVISPFYRIYLIDGGNGSLGDAEHAHVLEKGYLYLVPSFTLCNHHCSKYLSQFYVHVLEESADGSSLFSANRKIYKIESVPEDLIRFQKILNLNPGRDLRNTDNPREYEKQPTLAGFQKRNNLIPLCDYIETKGLILELIARFLKPGNFQLSEAKKIPSKILDSVNYILTHLKDTITVEHLSGRACYNANYFSRVFTSYTGERPLAYIQKKRIERAQYLIITTDLALSEIALETGFDSLSYFSRIFKNITGQTPTQYKKINSVV</sequence>
<keyword evidence="3" id="KW-0804">Transcription</keyword>
<dbReference type="GO" id="GO:0003700">
    <property type="term" value="F:DNA-binding transcription factor activity"/>
    <property type="evidence" value="ECO:0007669"/>
    <property type="project" value="InterPro"/>
</dbReference>
<accession>A0A1H6QH22</accession>
<dbReference type="OrthoDB" id="1007602at2"/>
<dbReference type="AlphaFoldDB" id="A0A1H6QH22"/>
<evidence type="ECO:0000256" key="3">
    <source>
        <dbReference type="ARBA" id="ARBA00023163"/>
    </source>
</evidence>
<name>A0A1H6QH22_9BACT</name>
<dbReference type="STRING" id="408657.SAMN04487995_0497"/>
<proteinExistence type="predicted"/>
<dbReference type="PROSITE" id="PS01124">
    <property type="entry name" value="HTH_ARAC_FAMILY_2"/>
    <property type="match status" value="1"/>
</dbReference>
<keyword evidence="1" id="KW-0805">Transcription regulation</keyword>
<dbReference type="EMBL" id="FNXY01000001">
    <property type="protein sequence ID" value="SEI41186.1"/>
    <property type="molecule type" value="Genomic_DNA"/>
</dbReference>
<evidence type="ECO:0000256" key="1">
    <source>
        <dbReference type="ARBA" id="ARBA00023015"/>
    </source>
</evidence>
<evidence type="ECO:0000313" key="6">
    <source>
        <dbReference type="Proteomes" id="UP000199532"/>
    </source>
</evidence>
<dbReference type="Pfam" id="PF12833">
    <property type="entry name" value="HTH_18"/>
    <property type="match status" value="1"/>
</dbReference>
<dbReference type="InterPro" id="IPR018060">
    <property type="entry name" value="HTH_AraC"/>
</dbReference>
<gene>
    <name evidence="5" type="ORF">SAMN04487995_0497</name>
</gene>
<dbReference type="Proteomes" id="UP000199532">
    <property type="component" value="Unassembled WGS sequence"/>
</dbReference>
<reference evidence="5 6" key="1">
    <citation type="submission" date="2016-10" db="EMBL/GenBank/DDBJ databases">
        <authorList>
            <person name="de Groot N.N."/>
        </authorList>
    </citation>
    <scope>NUCLEOTIDE SEQUENCE [LARGE SCALE GENOMIC DNA]</scope>
    <source>
        <strain evidence="5 6">DSM 19938</strain>
    </source>
</reference>
<evidence type="ECO:0000256" key="2">
    <source>
        <dbReference type="ARBA" id="ARBA00023125"/>
    </source>
</evidence>
<dbReference type="PANTHER" id="PTHR43280">
    <property type="entry name" value="ARAC-FAMILY TRANSCRIPTIONAL REGULATOR"/>
    <property type="match status" value="1"/>
</dbReference>
<dbReference type="RefSeq" id="WP_090331598.1">
    <property type="nucleotide sequence ID" value="NZ_FNXY01000001.1"/>
</dbReference>
<feature type="domain" description="HTH araC/xylS-type" evidence="4">
    <location>
        <begin position="189"/>
        <end position="287"/>
    </location>
</feature>
<dbReference type="InterPro" id="IPR009057">
    <property type="entry name" value="Homeodomain-like_sf"/>
</dbReference>
<dbReference type="SUPFAM" id="SSF46689">
    <property type="entry name" value="Homeodomain-like"/>
    <property type="match status" value="2"/>
</dbReference>
<dbReference type="InterPro" id="IPR018062">
    <property type="entry name" value="HTH_AraC-typ_CS"/>
</dbReference>
<evidence type="ECO:0000259" key="4">
    <source>
        <dbReference type="PROSITE" id="PS01124"/>
    </source>
</evidence>
<organism evidence="5 6">
    <name type="scientific">Dyadobacter koreensis</name>
    <dbReference type="NCBI Taxonomy" id="408657"/>
    <lineage>
        <taxon>Bacteria</taxon>
        <taxon>Pseudomonadati</taxon>
        <taxon>Bacteroidota</taxon>
        <taxon>Cytophagia</taxon>
        <taxon>Cytophagales</taxon>
        <taxon>Spirosomataceae</taxon>
        <taxon>Dyadobacter</taxon>
    </lineage>
</organism>
<evidence type="ECO:0000313" key="5">
    <source>
        <dbReference type="EMBL" id="SEI41186.1"/>
    </source>
</evidence>
<dbReference type="GO" id="GO:0043565">
    <property type="term" value="F:sequence-specific DNA binding"/>
    <property type="evidence" value="ECO:0007669"/>
    <property type="project" value="InterPro"/>
</dbReference>
<keyword evidence="6" id="KW-1185">Reference proteome</keyword>
<dbReference type="PRINTS" id="PR00032">
    <property type="entry name" value="HTHARAC"/>
</dbReference>
<dbReference type="Gene3D" id="1.10.10.60">
    <property type="entry name" value="Homeodomain-like"/>
    <property type="match status" value="2"/>
</dbReference>
<dbReference type="InterPro" id="IPR020449">
    <property type="entry name" value="Tscrpt_reg_AraC-type_HTH"/>
</dbReference>
<dbReference type="PROSITE" id="PS00041">
    <property type="entry name" value="HTH_ARAC_FAMILY_1"/>
    <property type="match status" value="1"/>
</dbReference>